<feature type="compositionally biased region" description="Polar residues" evidence="3">
    <location>
        <begin position="477"/>
        <end position="498"/>
    </location>
</feature>
<feature type="compositionally biased region" description="Low complexity" evidence="3">
    <location>
        <begin position="657"/>
        <end position="689"/>
    </location>
</feature>
<feature type="compositionally biased region" description="Polar residues" evidence="3">
    <location>
        <begin position="641"/>
        <end position="656"/>
    </location>
</feature>
<dbReference type="Pfam" id="PF07653">
    <property type="entry name" value="SH3_2"/>
    <property type="match status" value="1"/>
</dbReference>
<feature type="compositionally biased region" description="Polar residues" evidence="3">
    <location>
        <begin position="272"/>
        <end position="289"/>
    </location>
</feature>
<reference evidence="6 7" key="2">
    <citation type="submission" date="2018-11" db="EMBL/GenBank/DDBJ databases">
        <authorList>
            <consortium name="Pathogen Informatics"/>
        </authorList>
    </citation>
    <scope>NUCLEOTIDE SEQUENCE [LARGE SCALE GENOMIC DNA]</scope>
</reference>
<evidence type="ECO:0000256" key="1">
    <source>
        <dbReference type="ARBA" id="ARBA00022443"/>
    </source>
</evidence>
<dbReference type="AlphaFoldDB" id="A0A0R3TW67"/>
<dbReference type="PROSITE" id="PS50002">
    <property type="entry name" value="SH3"/>
    <property type="match status" value="1"/>
</dbReference>
<evidence type="ECO:0000256" key="3">
    <source>
        <dbReference type="SAM" id="MobiDB-lite"/>
    </source>
</evidence>
<accession>A0A0R3TW67</accession>
<protein>
    <submittedName>
        <fullName evidence="8">CRIB domain-containing protein</fullName>
    </submittedName>
</protein>
<keyword evidence="1 2" id="KW-0728">SH3 domain</keyword>
<feature type="region of interest" description="Disordered" evidence="3">
    <location>
        <begin position="739"/>
        <end position="769"/>
    </location>
</feature>
<feature type="region of interest" description="Disordered" evidence="3">
    <location>
        <begin position="614"/>
        <end position="713"/>
    </location>
</feature>
<dbReference type="STRING" id="102285.A0A0R3TW67"/>
<dbReference type="SMART" id="SM00285">
    <property type="entry name" value="PBD"/>
    <property type="match status" value="1"/>
</dbReference>
<gene>
    <name evidence="6" type="ORF">HNAJ_LOCUS12081</name>
</gene>
<dbReference type="Proteomes" id="UP000278807">
    <property type="component" value="Unassembled WGS sequence"/>
</dbReference>
<feature type="region of interest" description="Disordered" evidence="3">
    <location>
        <begin position="852"/>
        <end position="885"/>
    </location>
</feature>
<dbReference type="InterPro" id="IPR000095">
    <property type="entry name" value="CRIB_dom"/>
</dbReference>
<feature type="compositionally biased region" description="Basic and acidic residues" evidence="3">
    <location>
        <begin position="437"/>
        <end position="448"/>
    </location>
</feature>
<name>A0A0R3TW67_RODNA</name>
<dbReference type="OrthoDB" id="4062651at2759"/>
<evidence type="ECO:0000313" key="7">
    <source>
        <dbReference type="Proteomes" id="UP000278807"/>
    </source>
</evidence>
<dbReference type="SUPFAM" id="SSF50044">
    <property type="entry name" value="SH3-domain"/>
    <property type="match status" value="1"/>
</dbReference>
<reference evidence="8" key="1">
    <citation type="submission" date="2016-04" db="UniProtKB">
        <authorList>
            <consortium name="WormBaseParasite"/>
        </authorList>
    </citation>
    <scope>IDENTIFICATION</scope>
</reference>
<feature type="region of interest" description="Disordered" evidence="3">
    <location>
        <begin position="540"/>
        <end position="602"/>
    </location>
</feature>
<evidence type="ECO:0000313" key="8">
    <source>
        <dbReference type="WBParaSite" id="HNAJ_0001209201-mRNA-1"/>
    </source>
</evidence>
<feature type="compositionally biased region" description="Polar residues" evidence="3">
    <location>
        <begin position="757"/>
        <end position="768"/>
    </location>
</feature>
<feature type="compositionally biased region" description="Low complexity" evidence="3">
    <location>
        <begin position="291"/>
        <end position="308"/>
    </location>
</feature>
<feature type="compositionally biased region" description="Polar residues" evidence="3">
    <location>
        <begin position="128"/>
        <end position="145"/>
    </location>
</feature>
<evidence type="ECO:0000256" key="2">
    <source>
        <dbReference type="PROSITE-ProRule" id="PRU00192"/>
    </source>
</evidence>
<evidence type="ECO:0000259" key="4">
    <source>
        <dbReference type="PROSITE" id="PS50002"/>
    </source>
</evidence>
<feature type="compositionally biased region" description="Low complexity" evidence="3">
    <location>
        <begin position="614"/>
        <end position="640"/>
    </location>
</feature>
<sequence>MSSFLILNCVFLKELCVYLENIGFFVVEMLPHLSPQAWSVVEDSCQLDVEPLPKTVDDIRNLIENQNGNSDDIPDIDCEGANKALLRVRAGEIVYVLSKKDPELWKVVSHSTCQVGYLPPDNLRMIPTESSSLKSTGKSQHQGSNGHTGGTLSRMRLRFSRRDVAYYLSWGFFIFPLESKNSPKGGRRINRDLISLPQNDFRHVGHVGGDGTIFGDVGFSLDDVDESNNKDLSPADSCMTIGSASDKENPRLSDATLGERSSRRSSAGIKSVSPTRNISSTVNGTSNGIKASLSSSSVNNNLTSSAVPSKPPSSSPPPPTNSAMDTGSWFTSASTADGGVDDPQPSILDMGSSFMDEIFQCLSAKADVLNLLDSATTVAKAETNQAVSTTVEPNVTGSKPPRPQQQQTLPSQPELETKRREEKQTSPLPPPVPKPARSREVTPLEDSNRSVTNIAGSSKHLNADQTNSDLYERSHSVGVNGNPMGSGTSLIDTTTSSLHRGRADNTRSSNSNEGTRDDGTNNSTNARSFMNATSTLTRAFRKSSASLSRRPGKASSAFSLEQSSSTDNQMPLIKGPLEGGTRGKSKRPVISGPVIISNPTPVTGVSVTSVISEGTTTGAVSTPPSSSSPSLRSGNSRGSSITAISSPLSLGQGSQRTSEGQTTPVTTTTPSISPAPSTSSLTTSSTSSSNLGLHQHHPTSTTTGRIYGGPHATTTSAVGLRALRDRGDLVFRAPATVGGASRRTRVHQGVSGGGEYQSRSGGITSSGTLDRRIRPQLPVCPATVTLPRRTNHFGIRDRNNVDTNETNGNSARISSYSTRERVIDQVASNSLPCQTPSLVAPTVQSDNAITTSPAIESQVQKKVPSPTSEVDSPTEQTTTSSGAGLSDELLSFWGSEFASLLGGNASAAT</sequence>
<feature type="region of interest" description="Disordered" evidence="3">
    <location>
        <begin position="228"/>
        <end position="348"/>
    </location>
</feature>
<feature type="compositionally biased region" description="Polar residues" evidence="3">
    <location>
        <begin position="385"/>
        <end position="397"/>
    </location>
</feature>
<feature type="compositionally biased region" description="Low complexity" evidence="3">
    <location>
        <begin position="555"/>
        <end position="565"/>
    </location>
</feature>
<feature type="domain" description="CRIB" evidence="5">
    <location>
        <begin position="194"/>
        <end position="208"/>
    </location>
</feature>
<feature type="compositionally biased region" description="Basic and acidic residues" evidence="3">
    <location>
        <begin position="415"/>
        <end position="424"/>
    </location>
</feature>
<dbReference type="EMBL" id="UZAE01014013">
    <property type="protein sequence ID" value="VDO12125.1"/>
    <property type="molecule type" value="Genomic_DNA"/>
</dbReference>
<dbReference type="InterPro" id="IPR036028">
    <property type="entry name" value="SH3-like_dom_sf"/>
</dbReference>
<dbReference type="InterPro" id="IPR001452">
    <property type="entry name" value="SH3_domain"/>
</dbReference>
<feature type="domain" description="SH3" evidence="4">
    <location>
        <begin position="67"/>
        <end position="128"/>
    </location>
</feature>
<dbReference type="PROSITE" id="PS50108">
    <property type="entry name" value="CRIB"/>
    <property type="match status" value="1"/>
</dbReference>
<feature type="region of interest" description="Disordered" evidence="3">
    <location>
        <begin position="128"/>
        <end position="152"/>
    </location>
</feature>
<evidence type="ECO:0000313" key="6">
    <source>
        <dbReference type="EMBL" id="VDO12125.1"/>
    </source>
</evidence>
<feature type="region of interest" description="Disordered" evidence="3">
    <location>
        <begin position="385"/>
        <end position="528"/>
    </location>
</feature>
<keyword evidence="7" id="KW-1185">Reference proteome</keyword>
<feature type="compositionally biased region" description="Polar residues" evidence="3">
    <location>
        <begin position="323"/>
        <end position="335"/>
    </location>
</feature>
<feature type="region of interest" description="Disordered" evidence="3">
    <location>
        <begin position="794"/>
        <end position="817"/>
    </location>
</feature>
<dbReference type="WBParaSite" id="HNAJ_0001209201-mRNA-1">
    <property type="protein sequence ID" value="HNAJ_0001209201-mRNA-1"/>
    <property type="gene ID" value="HNAJ_0001209201"/>
</dbReference>
<organism evidence="8">
    <name type="scientific">Rodentolepis nana</name>
    <name type="common">Dwarf tapeworm</name>
    <name type="synonym">Hymenolepis nana</name>
    <dbReference type="NCBI Taxonomy" id="102285"/>
    <lineage>
        <taxon>Eukaryota</taxon>
        <taxon>Metazoa</taxon>
        <taxon>Spiralia</taxon>
        <taxon>Lophotrochozoa</taxon>
        <taxon>Platyhelminthes</taxon>
        <taxon>Cestoda</taxon>
        <taxon>Eucestoda</taxon>
        <taxon>Cyclophyllidea</taxon>
        <taxon>Hymenolepididae</taxon>
        <taxon>Rodentolepis</taxon>
    </lineage>
</organism>
<proteinExistence type="predicted"/>
<feature type="compositionally biased region" description="Polar residues" evidence="3">
    <location>
        <begin position="801"/>
        <end position="817"/>
    </location>
</feature>
<evidence type="ECO:0000259" key="5">
    <source>
        <dbReference type="PROSITE" id="PS50108"/>
    </source>
</evidence>
<feature type="compositionally biased region" description="Pro residues" evidence="3">
    <location>
        <begin position="309"/>
        <end position="320"/>
    </location>
</feature>
<feature type="compositionally biased region" description="Polar residues" evidence="3">
    <location>
        <begin position="449"/>
        <end position="469"/>
    </location>
</feature>
<feature type="compositionally biased region" description="Polar residues" evidence="3">
    <location>
        <begin position="852"/>
        <end position="883"/>
    </location>
</feature>